<name>A0A2G0NEF8_9GAMM</name>
<reference evidence="1 2" key="1">
    <citation type="journal article" date="2017" name="Nat. Microbiol.">
        <title>Natural product diversity associated with the nematode symbionts Photorhabdus and Xenorhabdus.</title>
        <authorList>
            <person name="Tobias N.J."/>
            <person name="Wolff H."/>
            <person name="Djahanschiri B."/>
            <person name="Grundmann F."/>
            <person name="Kronenwerth M."/>
            <person name="Shi Y.M."/>
            <person name="Simonyi S."/>
            <person name="Grun P."/>
            <person name="Shapiro-Ilan D."/>
            <person name="Pidot S.J."/>
            <person name="Stinear T.P."/>
            <person name="Ebersberger I."/>
            <person name="Bode H.B."/>
        </authorList>
    </citation>
    <scope>NUCLEOTIDE SEQUENCE [LARGE SCALE GENOMIC DNA]</scope>
    <source>
        <strain evidence="1 2">DSM 17908</strain>
    </source>
</reference>
<proteinExistence type="predicted"/>
<evidence type="ECO:0000313" key="1">
    <source>
        <dbReference type="EMBL" id="PHM33087.1"/>
    </source>
</evidence>
<dbReference type="EMBL" id="NITY01000057">
    <property type="protein sequence ID" value="PHM33087.1"/>
    <property type="molecule type" value="Genomic_DNA"/>
</dbReference>
<accession>A0A2G0NEF8</accession>
<evidence type="ECO:0000313" key="2">
    <source>
        <dbReference type="Proteomes" id="UP000224607"/>
    </source>
</evidence>
<dbReference type="Proteomes" id="UP000224607">
    <property type="component" value="Unassembled WGS sequence"/>
</dbReference>
<sequence length="221" mass="25547">MLNGLHACHIQHRHRAVNQQREGGFRFGQLAQIAVGIPFRREHHAQRGNAFAQQRRRQFDRRLIAHIVIVEGNQDLLNAVLCKGLPVVSGDAVHAIGGGDIAVPRDPERHRIDERFTQDKRLGSTERRFIPDPGMFTRQIEMFCRTPTEIIADFTPVQLLHLPLIIDNRHNQRTAQVFMAVFPQHPDRLQPTADLCPRFHFFRWQTVSQRAVSKTQLELRD</sequence>
<keyword evidence="2" id="KW-1185">Reference proteome</keyword>
<gene>
    <name evidence="1" type="ORF">Xmau_04561</name>
</gene>
<comment type="caution">
    <text evidence="1">The sequence shown here is derived from an EMBL/GenBank/DDBJ whole genome shotgun (WGS) entry which is preliminary data.</text>
</comment>
<protein>
    <submittedName>
        <fullName evidence="1">Uncharacterized protein</fullName>
    </submittedName>
</protein>
<organism evidence="1 2">
    <name type="scientific">Xenorhabdus mauleonii</name>
    <dbReference type="NCBI Taxonomy" id="351675"/>
    <lineage>
        <taxon>Bacteria</taxon>
        <taxon>Pseudomonadati</taxon>
        <taxon>Pseudomonadota</taxon>
        <taxon>Gammaproteobacteria</taxon>
        <taxon>Enterobacterales</taxon>
        <taxon>Morganellaceae</taxon>
        <taxon>Xenorhabdus</taxon>
    </lineage>
</organism>